<gene>
    <name evidence="1" type="ORF">C8A05DRAFT_16105</name>
</gene>
<comment type="caution">
    <text evidence="1">The sequence shown here is derived from an EMBL/GenBank/DDBJ whole genome shotgun (WGS) entry which is preliminary data.</text>
</comment>
<dbReference type="AlphaFoldDB" id="A0AAN6RTB0"/>
<proteinExistence type="predicted"/>
<feature type="non-terminal residue" evidence="1">
    <location>
        <position position="1"/>
    </location>
</feature>
<name>A0AAN6RTB0_9PEZI</name>
<reference evidence="1" key="2">
    <citation type="submission" date="2023-05" db="EMBL/GenBank/DDBJ databases">
        <authorList>
            <consortium name="Lawrence Berkeley National Laboratory"/>
            <person name="Steindorff A."/>
            <person name="Hensen N."/>
            <person name="Bonometti L."/>
            <person name="Westerberg I."/>
            <person name="Brannstrom I.O."/>
            <person name="Guillou S."/>
            <person name="Cros-Aarteil S."/>
            <person name="Calhoun S."/>
            <person name="Haridas S."/>
            <person name="Kuo A."/>
            <person name="Mondo S."/>
            <person name="Pangilinan J."/>
            <person name="Riley R."/>
            <person name="Labutti K."/>
            <person name="Andreopoulos B."/>
            <person name="Lipzen A."/>
            <person name="Chen C."/>
            <person name="Yanf M."/>
            <person name="Daum C."/>
            <person name="Ng V."/>
            <person name="Clum A."/>
            <person name="Ohm R."/>
            <person name="Martin F."/>
            <person name="Silar P."/>
            <person name="Natvig D."/>
            <person name="Lalanne C."/>
            <person name="Gautier V."/>
            <person name="Ament-Velasquez S.L."/>
            <person name="Kruys A."/>
            <person name="Hutchinson M.I."/>
            <person name="Powell A.J."/>
            <person name="Barry K."/>
            <person name="Miller A.N."/>
            <person name="Grigoriev I.V."/>
            <person name="Debuchy R."/>
            <person name="Gladieux P."/>
            <person name="Thoren M.H."/>
            <person name="Johannesson H."/>
        </authorList>
    </citation>
    <scope>NUCLEOTIDE SEQUENCE</scope>
    <source>
        <strain evidence="1">CBS 103.79</strain>
    </source>
</reference>
<accession>A0AAN6RTB0</accession>
<protein>
    <submittedName>
        <fullName evidence="1">Uncharacterized protein</fullName>
    </submittedName>
</protein>
<organism evidence="1 2">
    <name type="scientific">Staphylotrichum tortipilum</name>
    <dbReference type="NCBI Taxonomy" id="2831512"/>
    <lineage>
        <taxon>Eukaryota</taxon>
        <taxon>Fungi</taxon>
        <taxon>Dikarya</taxon>
        <taxon>Ascomycota</taxon>
        <taxon>Pezizomycotina</taxon>
        <taxon>Sordariomycetes</taxon>
        <taxon>Sordariomycetidae</taxon>
        <taxon>Sordariales</taxon>
        <taxon>Chaetomiaceae</taxon>
        <taxon>Staphylotrichum</taxon>
    </lineage>
</organism>
<reference evidence="1" key="1">
    <citation type="journal article" date="2023" name="Mol. Phylogenet. Evol.">
        <title>Genome-scale phylogeny and comparative genomics of the fungal order Sordariales.</title>
        <authorList>
            <person name="Hensen N."/>
            <person name="Bonometti L."/>
            <person name="Westerberg I."/>
            <person name="Brannstrom I.O."/>
            <person name="Guillou S."/>
            <person name="Cros-Aarteil S."/>
            <person name="Calhoun S."/>
            <person name="Haridas S."/>
            <person name="Kuo A."/>
            <person name="Mondo S."/>
            <person name="Pangilinan J."/>
            <person name="Riley R."/>
            <person name="LaButti K."/>
            <person name="Andreopoulos B."/>
            <person name="Lipzen A."/>
            <person name="Chen C."/>
            <person name="Yan M."/>
            <person name="Daum C."/>
            <person name="Ng V."/>
            <person name="Clum A."/>
            <person name="Steindorff A."/>
            <person name="Ohm R.A."/>
            <person name="Martin F."/>
            <person name="Silar P."/>
            <person name="Natvig D.O."/>
            <person name="Lalanne C."/>
            <person name="Gautier V."/>
            <person name="Ament-Velasquez S.L."/>
            <person name="Kruys A."/>
            <person name="Hutchinson M.I."/>
            <person name="Powell A.J."/>
            <person name="Barry K."/>
            <person name="Miller A.N."/>
            <person name="Grigoriev I.V."/>
            <person name="Debuchy R."/>
            <person name="Gladieux P."/>
            <person name="Hiltunen Thoren M."/>
            <person name="Johannesson H."/>
        </authorList>
    </citation>
    <scope>NUCLEOTIDE SEQUENCE</scope>
    <source>
        <strain evidence="1">CBS 103.79</strain>
    </source>
</reference>
<evidence type="ECO:0000313" key="2">
    <source>
        <dbReference type="Proteomes" id="UP001303889"/>
    </source>
</evidence>
<evidence type="ECO:0000313" key="1">
    <source>
        <dbReference type="EMBL" id="KAK3901743.1"/>
    </source>
</evidence>
<keyword evidence="2" id="KW-1185">Reference proteome</keyword>
<sequence>NRKHQNNHTRPRKCPYCTTYPGGAEAKDLARHVRRDHPEETRRDRRWAKEVRKCPKCGKYMRGDNYKMRHSKTCGGIL</sequence>
<dbReference type="Proteomes" id="UP001303889">
    <property type="component" value="Unassembled WGS sequence"/>
</dbReference>
<dbReference type="EMBL" id="MU855558">
    <property type="protein sequence ID" value="KAK3901743.1"/>
    <property type="molecule type" value="Genomic_DNA"/>
</dbReference>